<evidence type="ECO:0000256" key="2">
    <source>
        <dbReference type="ARBA" id="ARBA00023015"/>
    </source>
</evidence>
<dbReference type="SUPFAM" id="SSF53850">
    <property type="entry name" value="Periplasmic binding protein-like II"/>
    <property type="match status" value="1"/>
</dbReference>
<evidence type="ECO:0000313" key="7">
    <source>
        <dbReference type="Proteomes" id="UP001063816"/>
    </source>
</evidence>
<dbReference type="GO" id="GO:0003700">
    <property type="term" value="F:DNA-binding transcription factor activity"/>
    <property type="evidence" value="ECO:0007669"/>
    <property type="project" value="InterPro"/>
</dbReference>
<proteinExistence type="inferred from homology"/>
<keyword evidence="4" id="KW-0804">Transcription</keyword>
<dbReference type="PROSITE" id="PS50931">
    <property type="entry name" value="HTH_LYSR"/>
    <property type="match status" value="1"/>
</dbReference>
<dbReference type="Pfam" id="PF00126">
    <property type="entry name" value="HTH_1"/>
    <property type="match status" value="1"/>
</dbReference>
<dbReference type="PANTHER" id="PTHR30118">
    <property type="entry name" value="HTH-TYPE TRANSCRIPTIONAL REGULATOR LEUO-RELATED"/>
    <property type="match status" value="1"/>
</dbReference>
<dbReference type="Gene3D" id="1.10.10.10">
    <property type="entry name" value="Winged helix-like DNA-binding domain superfamily/Winged helix DNA-binding domain"/>
    <property type="match status" value="1"/>
</dbReference>
<feature type="domain" description="HTH lysR-type" evidence="5">
    <location>
        <begin position="16"/>
        <end position="73"/>
    </location>
</feature>
<keyword evidence="3" id="KW-0238">DNA-binding</keyword>
<dbReference type="InterPro" id="IPR036388">
    <property type="entry name" value="WH-like_DNA-bd_sf"/>
</dbReference>
<comment type="similarity">
    <text evidence="1">Belongs to the LysR transcriptional regulatory family.</text>
</comment>
<organism evidence="6 7">
    <name type="scientific">Silvania hatchlandensis</name>
    <dbReference type="NCBI Taxonomy" id="2926469"/>
    <lineage>
        <taxon>Bacteria</taxon>
        <taxon>Pseudomonadati</taxon>
        <taxon>Pseudomonadota</taxon>
        <taxon>Gammaproteobacteria</taxon>
        <taxon>Enterobacterales</taxon>
        <taxon>Enterobacteriaceae</taxon>
        <taxon>Silvania</taxon>
    </lineage>
</organism>
<dbReference type="GO" id="GO:0003677">
    <property type="term" value="F:DNA binding"/>
    <property type="evidence" value="ECO:0007669"/>
    <property type="project" value="UniProtKB-KW"/>
</dbReference>
<keyword evidence="2" id="KW-0805">Transcription regulation</keyword>
<dbReference type="InterPro" id="IPR050389">
    <property type="entry name" value="LysR-type_TF"/>
</dbReference>
<dbReference type="EMBL" id="JAMGZK010000045">
    <property type="protein sequence ID" value="MCU6664496.1"/>
    <property type="molecule type" value="Genomic_DNA"/>
</dbReference>
<protein>
    <submittedName>
        <fullName evidence="6">LysR family transcriptional regulator</fullName>
    </submittedName>
</protein>
<reference evidence="6" key="1">
    <citation type="submission" date="2022-05" db="EMBL/GenBank/DDBJ databases">
        <title>Description of a novel species of Leclercia; Leclercia tamurae and the Proposal for a Novel Genus Silvania gen. nov. Containing Two Novel Species Silvania hatchlandensis sp. nov. and Silvania confinis sp. nov. Isolated from the Rhizosphere of Oak.</title>
        <authorList>
            <person name="Maddock D.W."/>
            <person name="Brady C.L."/>
            <person name="Denman S."/>
            <person name="Arnold D."/>
        </authorList>
    </citation>
    <scope>NUCLEOTIDE SEQUENCE</scope>
    <source>
        <strain evidence="6">H19S6</strain>
    </source>
</reference>
<keyword evidence="7" id="KW-1185">Reference proteome</keyword>
<dbReference type="Proteomes" id="UP001063816">
    <property type="component" value="Unassembled WGS sequence"/>
</dbReference>
<dbReference type="Pfam" id="PF03466">
    <property type="entry name" value="LysR_substrate"/>
    <property type="match status" value="1"/>
</dbReference>
<evidence type="ECO:0000256" key="3">
    <source>
        <dbReference type="ARBA" id="ARBA00023125"/>
    </source>
</evidence>
<sequence length="306" mass="34481">MATFPVSEKICSLTKIDLNLLTLFCLIYSMGSISKVADMLNISASAVSQSLRKLRELMGDNLFVRSGNNLLPTVYADELYDNILPIIDKLSTLQPLSSLVKKKRLTLYTEAFISPLVVPELTQKIVAINSDISLLHRTADLNEAKITELLNMRQADVVFSTFSVESSNIVCQKICDMKLVLIASRDHSDYPDVITEAIFREANLVGYNTKNEKIIYHRSIVDKKFRSSERCLLTTSFASILIIVSKTNCLGIIPEMVFSTYAEMYRLKRLDTPFTLPQFSLYSSSRKEIDKIISALLVDFSVNVSY</sequence>
<dbReference type="PANTHER" id="PTHR30118:SF14">
    <property type="entry name" value="LYSR FAMILY TRANSCRIPTIONAL REGULATOR"/>
    <property type="match status" value="1"/>
</dbReference>
<dbReference type="InterPro" id="IPR000847">
    <property type="entry name" value="LysR_HTH_N"/>
</dbReference>
<dbReference type="InterPro" id="IPR005119">
    <property type="entry name" value="LysR_subst-bd"/>
</dbReference>
<evidence type="ECO:0000259" key="5">
    <source>
        <dbReference type="PROSITE" id="PS50931"/>
    </source>
</evidence>
<accession>A0A9J6PYF7</accession>
<dbReference type="SUPFAM" id="SSF46785">
    <property type="entry name" value="Winged helix' DNA-binding domain"/>
    <property type="match status" value="1"/>
</dbReference>
<evidence type="ECO:0000256" key="4">
    <source>
        <dbReference type="ARBA" id="ARBA00023163"/>
    </source>
</evidence>
<gene>
    <name evidence="6" type="ORF">M8014_09070</name>
</gene>
<name>A0A9J6PYF7_9ENTR</name>
<dbReference type="Gene3D" id="3.40.190.10">
    <property type="entry name" value="Periplasmic binding protein-like II"/>
    <property type="match status" value="2"/>
</dbReference>
<dbReference type="AlphaFoldDB" id="A0A9J6PYF7"/>
<dbReference type="RefSeq" id="WP_271282160.1">
    <property type="nucleotide sequence ID" value="NZ_JAMGZK010000045.1"/>
</dbReference>
<comment type="caution">
    <text evidence="6">The sequence shown here is derived from an EMBL/GenBank/DDBJ whole genome shotgun (WGS) entry which is preliminary data.</text>
</comment>
<evidence type="ECO:0000256" key="1">
    <source>
        <dbReference type="ARBA" id="ARBA00009437"/>
    </source>
</evidence>
<dbReference type="InterPro" id="IPR036390">
    <property type="entry name" value="WH_DNA-bd_sf"/>
</dbReference>
<evidence type="ECO:0000313" key="6">
    <source>
        <dbReference type="EMBL" id="MCU6664496.1"/>
    </source>
</evidence>